<reference evidence="3" key="1">
    <citation type="submission" date="2021-02" db="EMBL/GenBank/DDBJ databases">
        <authorList>
            <person name="Nowell W R."/>
        </authorList>
    </citation>
    <scope>NUCLEOTIDE SEQUENCE</scope>
</reference>
<comment type="caution">
    <text evidence="3">The sequence shown here is derived from an EMBL/GenBank/DDBJ whole genome shotgun (WGS) entry which is preliminary data.</text>
</comment>
<dbReference type="Gene3D" id="3.40.366.10">
    <property type="entry name" value="Malonyl-Coenzyme A Acyl Carrier Protein, domain 2"/>
    <property type="match status" value="1"/>
</dbReference>
<organism evidence="3 4">
    <name type="scientific">Adineta steineri</name>
    <dbReference type="NCBI Taxonomy" id="433720"/>
    <lineage>
        <taxon>Eukaryota</taxon>
        <taxon>Metazoa</taxon>
        <taxon>Spiralia</taxon>
        <taxon>Gnathifera</taxon>
        <taxon>Rotifera</taxon>
        <taxon>Eurotatoria</taxon>
        <taxon>Bdelloidea</taxon>
        <taxon>Adinetida</taxon>
        <taxon>Adinetidae</taxon>
        <taxon>Adineta</taxon>
    </lineage>
</organism>
<dbReference type="Proteomes" id="UP000663877">
    <property type="component" value="Unassembled WGS sequence"/>
</dbReference>
<dbReference type="AlphaFoldDB" id="A0A814TUI1"/>
<keyword evidence="4" id="KW-1185">Reference proteome</keyword>
<dbReference type="InterPro" id="IPR042104">
    <property type="entry name" value="PKS_dehydratase_sf"/>
</dbReference>
<dbReference type="OrthoDB" id="10125809at2759"/>
<dbReference type="EMBL" id="CAJNOI010000098">
    <property type="protein sequence ID" value="CAF1055735.1"/>
    <property type="molecule type" value="Genomic_DNA"/>
</dbReference>
<dbReference type="InterPro" id="IPR001227">
    <property type="entry name" value="Ac_transferase_dom_sf"/>
</dbReference>
<dbReference type="InterPro" id="IPR049552">
    <property type="entry name" value="PKS_DH_N"/>
</dbReference>
<evidence type="ECO:0000313" key="4">
    <source>
        <dbReference type="Proteomes" id="UP000663832"/>
    </source>
</evidence>
<gene>
    <name evidence="2" type="ORF">BJG266_LOCUS18873</name>
    <name evidence="3" type="ORF">QVE165_LOCUS23897</name>
</gene>
<proteinExistence type="predicted"/>
<evidence type="ECO:0000259" key="1">
    <source>
        <dbReference type="Pfam" id="PF21089"/>
    </source>
</evidence>
<feature type="domain" description="Polyketide synthase dehydratase" evidence="1">
    <location>
        <begin position="71"/>
        <end position="143"/>
    </location>
</feature>
<name>A0A814TUI1_9BILA</name>
<dbReference type="GO" id="GO:0016740">
    <property type="term" value="F:transferase activity"/>
    <property type="evidence" value="ECO:0007669"/>
    <property type="project" value="InterPro"/>
</dbReference>
<dbReference type="Proteomes" id="UP000663832">
    <property type="component" value="Unassembled WGS sequence"/>
</dbReference>
<dbReference type="Pfam" id="PF21089">
    <property type="entry name" value="PKS_DH_N"/>
    <property type="match status" value="1"/>
</dbReference>
<dbReference type="Gene3D" id="3.10.129.110">
    <property type="entry name" value="Polyketide synthase dehydratase"/>
    <property type="match status" value="1"/>
</dbReference>
<evidence type="ECO:0000313" key="2">
    <source>
        <dbReference type="EMBL" id="CAF1055735.1"/>
    </source>
</evidence>
<accession>A0A814TUI1</accession>
<sequence length="332" mass="38434">MIICQLIVKYEAANVFLEISSHPILGTSIHECCELTNQQQSSLILPTLKRKENEQITLLTSLAQLAASSQVWQQYFHTHHKIQDAILFPAAAYLELVTTACHQLLPPKEDDQQQLTLIFEDVNFIKALILNEHELMEVFTQIIMPMREWYIIFCNQDNRNKYSLNEFTLHAQVLLPGVETTFLPVRILKSIYSNKIKAKMNQSTNIEVREKYHDNICGIGQEGTYSLDLWIFPMNNKIEEPVFTFESIVIQQVQGVQSGRWSMEKTVYDKLNLTTDLPNTDYKTYLDTIIKDYCMKRVWTDSPIIKHISHLLPSPNQILNNELNSISNQDSI</sequence>
<evidence type="ECO:0000313" key="3">
    <source>
        <dbReference type="EMBL" id="CAF1166982.1"/>
    </source>
</evidence>
<protein>
    <recommendedName>
        <fullName evidence="1">Polyketide synthase dehydratase domain-containing protein</fullName>
    </recommendedName>
</protein>
<dbReference type="EMBL" id="CAJNOM010000164">
    <property type="protein sequence ID" value="CAF1166982.1"/>
    <property type="molecule type" value="Genomic_DNA"/>
</dbReference>